<accession>A0ABY1ZGT9</accession>
<dbReference type="RefSeq" id="WP_131483077.1">
    <property type="nucleotide sequence ID" value="NZ_SJDL01000030.1"/>
</dbReference>
<organism evidence="9 10">
    <name type="scientific">Marinobacter halodurans</name>
    <dbReference type="NCBI Taxonomy" id="2528979"/>
    <lineage>
        <taxon>Bacteria</taxon>
        <taxon>Pseudomonadati</taxon>
        <taxon>Pseudomonadota</taxon>
        <taxon>Gammaproteobacteria</taxon>
        <taxon>Pseudomonadales</taxon>
        <taxon>Marinobacteraceae</taxon>
        <taxon>Marinobacter</taxon>
    </lineage>
</organism>
<evidence type="ECO:0000256" key="2">
    <source>
        <dbReference type="ARBA" id="ARBA00022475"/>
    </source>
</evidence>
<evidence type="ECO:0000313" key="10">
    <source>
        <dbReference type="Proteomes" id="UP000313645"/>
    </source>
</evidence>
<dbReference type="InterPro" id="IPR014345">
    <property type="entry name" value="XrtA_polysacc_chain"/>
</dbReference>
<comment type="caution">
    <text evidence="9">The sequence shown here is derived from an EMBL/GenBank/DDBJ whole genome shotgun (WGS) entry which is preliminary data.</text>
</comment>
<feature type="compositionally biased region" description="Low complexity" evidence="6">
    <location>
        <begin position="302"/>
        <end position="313"/>
    </location>
</feature>
<dbReference type="InterPro" id="IPR003856">
    <property type="entry name" value="LPS_length_determ_N"/>
</dbReference>
<gene>
    <name evidence="9" type="ORF">EZI54_17005</name>
</gene>
<dbReference type="PANTHER" id="PTHR32309">
    <property type="entry name" value="TYROSINE-PROTEIN KINASE"/>
    <property type="match status" value="1"/>
</dbReference>
<dbReference type="InterPro" id="IPR050445">
    <property type="entry name" value="Bact_polysacc_biosynth/exp"/>
</dbReference>
<feature type="transmembrane region" description="Helical" evidence="7">
    <location>
        <begin position="422"/>
        <end position="442"/>
    </location>
</feature>
<evidence type="ECO:0000256" key="6">
    <source>
        <dbReference type="SAM" id="MobiDB-lite"/>
    </source>
</evidence>
<keyword evidence="10" id="KW-1185">Reference proteome</keyword>
<keyword evidence="2" id="KW-1003">Cell membrane</keyword>
<feature type="transmembrane region" description="Helical" evidence="7">
    <location>
        <begin position="481"/>
        <end position="505"/>
    </location>
</feature>
<feature type="transmembrane region" description="Helical" evidence="7">
    <location>
        <begin position="21"/>
        <end position="41"/>
    </location>
</feature>
<dbReference type="NCBIfam" id="TIGR03007">
    <property type="entry name" value="pepcterm_ChnLen"/>
    <property type="match status" value="1"/>
</dbReference>
<dbReference type="Pfam" id="PF02706">
    <property type="entry name" value="Wzz"/>
    <property type="match status" value="1"/>
</dbReference>
<sequence length="508" mass="57307">MALPLIQLPSEIIREVRARKWLALAAFAIVSFGVLAAGFLWPYKYESEVVIYVDDDNIIRPLMEGSAVTTKISERASAAQELLWSRGVMESVARDTDTFGPEAATLPAEKLEARVNWLRANLEVHPRGDSYFSIGFLSESPAQAYRVSQRLGQAFIEESTRRKQAESRSAYEFIDNQVKSYEDLLAESEKRLKNFLSENVDGTEGEANSKMSDLRSKLELAQLDKQETETRVASLQSQLANVNQNIRQEKTVDAYQQRINSMQDQLDNLRLKYKDSYPDIVALQEQISVLKRQRDRARANGSTSDASMATSSTVNPLYQDLSSDLANARTQMEMINTRISSLKKLLAEQVSRMERIQDNKAEYSQLTRDMDVNKQIYNDLLKRRERARVSMHLDIKGQGLNYRINETARYPLKPEGAQFNQFAMAGLLLGLLAPFGAIAGLLQIDPRVRAKSQLEDEVGIPVLIDIPRVRTPFEMRRERRVTYAVIICAVLVIAAYVGIAVASVMGVI</sequence>
<name>A0ABY1ZGT9_9GAMM</name>
<evidence type="ECO:0000256" key="5">
    <source>
        <dbReference type="ARBA" id="ARBA00023136"/>
    </source>
</evidence>
<keyword evidence="4 7" id="KW-1133">Transmembrane helix</keyword>
<dbReference type="PANTHER" id="PTHR32309:SF13">
    <property type="entry name" value="FERRIC ENTEROBACTIN TRANSPORT PROTEIN FEPE"/>
    <property type="match status" value="1"/>
</dbReference>
<proteinExistence type="predicted"/>
<protein>
    <submittedName>
        <fullName evidence="9">Lipopolysaccharide biosynthesis protein</fullName>
    </submittedName>
</protein>
<reference evidence="9 10" key="1">
    <citation type="submission" date="2019-02" db="EMBL/GenBank/DDBJ databases">
        <title>Marinobacter halodurans sp. nov., a marine bacterium isolated from sea tidal flat.</title>
        <authorList>
            <person name="Yoo Y."/>
            <person name="Lee D.W."/>
            <person name="Kim B.S."/>
            <person name="Kim J.-J."/>
        </authorList>
    </citation>
    <scope>NUCLEOTIDE SEQUENCE [LARGE SCALE GENOMIC DNA]</scope>
    <source>
        <strain evidence="9 10">YJ-S3-2</strain>
    </source>
</reference>
<comment type="subcellular location">
    <subcellularLocation>
        <location evidence="1">Cell membrane</location>
        <topology evidence="1">Multi-pass membrane protein</topology>
    </subcellularLocation>
</comment>
<dbReference type="EMBL" id="SJDL01000030">
    <property type="protein sequence ID" value="TBW51572.1"/>
    <property type="molecule type" value="Genomic_DNA"/>
</dbReference>
<evidence type="ECO:0000256" key="4">
    <source>
        <dbReference type="ARBA" id="ARBA00022989"/>
    </source>
</evidence>
<feature type="domain" description="Polysaccharide chain length determinant N-terminal" evidence="8">
    <location>
        <begin position="11"/>
        <end position="95"/>
    </location>
</feature>
<evidence type="ECO:0000259" key="8">
    <source>
        <dbReference type="Pfam" id="PF02706"/>
    </source>
</evidence>
<evidence type="ECO:0000256" key="7">
    <source>
        <dbReference type="SAM" id="Phobius"/>
    </source>
</evidence>
<feature type="region of interest" description="Disordered" evidence="6">
    <location>
        <begin position="292"/>
        <end position="313"/>
    </location>
</feature>
<evidence type="ECO:0000256" key="1">
    <source>
        <dbReference type="ARBA" id="ARBA00004651"/>
    </source>
</evidence>
<keyword evidence="5 7" id="KW-0472">Membrane</keyword>
<dbReference type="Proteomes" id="UP000313645">
    <property type="component" value="Unassembled WGS sequence"/>
</dbReference>
<evidence type="ECO:0000313" key="9">
    <source>
        <dbReference type="EMBL" id="TBW51572.1"/>
    </source>
</evidence>
<evidence type="ECO:0000256" key="3">
    <source>
        <dbReference type="ARBA" id="ARBA00022692"/>
    </source>
</evidence>
<keyword evidence="3 7" id="KW-0812">Transmembrane</keyword>